<feature type="region of interest" description="Disordered" evidence="1">
    <location>
        <begin position="86"/>
        <end position="114"/>
    </location>
</feature>
<proteinExistence type="predicted"/>
<dbReference type="EMBL" id="JPGD01000004">
    <property type="protein sequence ID" value="KGC04061.1"/>
    <property type="molecule type" value="Genomic_DNA"/>
</dbReference>
<dbReference type="Proteomes" id="UP000029575">
    <property type="component" value="Unassembled WGS sequence"/>
</dbReference>
<comment type="caution">
    <text evidence="2">The sequence shown here is derived from an EMBL/GenBank/DDBJ whole genome shotgun (WGS) entry which is preliminary data.</text>
</comment>
<evidence type="ECO:0000313" key="2">
    <source>
        <dbReference type="EMBL" id="KGC04061.1"/>
    </source>
</evidence>
<organism evidence="2 3">
    <name type="scientific">Burkholderia cepacia</name>
    <name type="common">Pseudomonas cepacia</name>
    <dbReference type="NCBI Taxonomy" id="292"/>
    <lineage>
        <taxon>Bacteria</taxon>
        <taxon>Pseudomonadati</taxon>
        <taxon>Pseudomonadota</taxon>
        <taxon>Betaproteobacteria</taxon>
        <taxon>Burkholderiales</taxon>
        <taxon>Burkholderiaceae</taxon>
        <taxon>Burkholderia</taxon>
        <taxon>Burkholderia cepacia complex</taxon>
    </lineage>
</organism>
<sequence>MVAVVKRLAVFAYLDDDWAPAGLLQMTEDGADLQASSFAYGLRYIDRPNAIEIDPVSLSLARKNEIRGKMNFPTGGLTQFAVFATPRPMHGGDASSKPNSKSGPTRCPNPPIFSTQAVSGSVRSISGRIWTPLRARKPATACTASSI</sequence>
<reference evidence="2 3" key="1">
    <citation type="submission" date="2014-06" db="EMBL/GenBank/DDBJ databases">
        <authorList>
            <person name="Bishop-Lilly K.A."/>
            <person name="Broomall S.M."/>
            <person name="Chain P.S."/>
            <person name="Chertkov O."/>
            <person name="Coyne S.R."/>
            <person name="Daligault H.E."/>
            <person name="Davenport K.W."/>
            <person name="Erkkila T."/>
            <person name="Frey K.G."/>
            <person name="Gibbons H.S."/>
            <person name="Gu W."/>
            <person name="Jaissle J."/>
            <person name="Johnson S.L."/>
            <person name="Koroleva G.I."/>
            <person name="Ladner J.T."/>
            <person name="Lo C.-C."/>
            <person name="Minogue T.D."/>
            <person name="Munk C."/>
            <person name="Palacios G.F."/>
            <person name="Redden C.L."/>
            <person name="Rosenzweig C.N."/>
            <person name="Scholz M.B."/>
            <person name="Teshima H."/>
            <person name="Xu Y."/>
        </authorList>
    </citation>
    <scope>NUCLEOTIDE SEQUENCE [LARGE SCALE GENOMIC DNA]</scope>
    <source>
        <strain evidence="2 3">DWS 37UF10B-2</strain>
    </source>
</reference>
<evidence type="ECO:0000313" key="3">
    <source>
        <dbReference type="Proteomes" id="UP000029575"/>
    </source>
</evidence>
<protein>
    <submittedName>
        <fullName evidence="2">HipA domain protein</fullName>
    </submittedName>
</protein>
<gene>
    <name evidence="2" type="ORF">DM43_5747</name>
</gene>
<evidence type="ECO:0000256" key="1">
    <source>
        <dbReference type="SAM" id="MobiDB-lite"/>
    </source>
</evidence>
<name>A0AA88Z4B2_BURCE</name>
<accession>A0AA88Z4B2</accession>
<dbReference type="AlphaFoldDB" id="A0AA88Z4B2"/>
<dbReference type="RefSeq" id="WP_159086708.1">
    <property type="nucleotide sequence ID" value="NZ_KN150855.1"/>
</dbReference>